<reference evidence="3 5" key="2">
    <citation type="submission" date="2018-08" db="EMBL/GenBank/DDBJ databases">
        <title>Genome Sequence of Clavibacter michiganensis Subspecies type strains, and the Atypical Peach-Colored Strains Isolated from Tomato.</title>
        <authorList>
            <person name="Osdaghi E."/>
            <person name="Portier P."/>
            <person name="Briand M."/>
            <person name="Jacques M.-A."/>
        </authorList>
    </citation>
    <scope>NUCLEOTIDE SEQUENCE [LARGE SCALE GENOMIC DNA]</scope>
    <source>
        <strain evidence="3 5">CFBP 6488</strain>
    </source>
</reference>
<dbReference type="Gene3D" id="3.40.190.10">
    <property type="entry name" value="Periplasmic binding protein-like II"/>
    <property type="match status" value="1"/>
</dbReference>
<dbReference type="SUPFAM" id="SSF53850">
    <property type="entry name" value="Periplasmic binding protein-like II"/>
    <property type="match status" value="1"/>
</dbReference>
<gene>
    <name evidence="3" type="ORF">DZF93_13305</name>
    <name evidence="2" type="ORF">VO01_01615</name>
</gene>
<feature type="chain" id="PRO_5038208581" evidence="1">
    <location>
        <begin position="30"/>
        <end position="428"/>
    </location>
</feature>
<dbReference type="AlphaFoldDB" id="A0A0D5CFD2"/>
<dbReference type="KEGG" id="cmh:VO01_01615"/>
<dbReference type="InterPro" id="IPR006059">
    <property type="entry name" value="SBP"/>
</dbReference>
<proteinExistence type="predicted"/>
<dbReference type="Proteomes" id="UP000032604">
    <property type="component" value="Chromosome"/>
</dbReference>
<sequence>MSLLPARRSRARRIVVGVATLALLAPVLASCSSSSGSSAGGQLDLWIWPDGLSQTVLDKVPAEVPGTTLNVSTIGGDFKQKLVTTFTGRSGLPSVTGVKGEDMPYFLSEDGLFEDLDKLGAKDVVDQYPAWKLKEATTKDGQLIGLPIDIGPTALYYRADVFQKAGLPSDPADVAKATATWDDYFAFGKKLKAATGGAIFVDASDVFTKSLGQGTTRFVDEDGNYTGDSDTVKAAWDRAVLAYKDGLTANVTDGSPDWASAISNGSLPALLGASWYQADLKSATADTSGDWRVAPMPGGPANIGGSFLSIPSGTKDPQAAFAVIKDVLSEDNQVTAYADKGIFPSATAAYDSPELQKGDDFFGGQSTVGIFAAAAAEMPTAYTSPYDNQVQAAFVTELQNVTSLGKDPDQAWTDAVAAGEAALTTAKQ</sequence>
<dbReference type="OrthoDB" id="3226017at2"/>
<evidence type="ECO:0000313" key="2">
    <source>
        <dbReference type="EMBL" id="AJW78005.1"/>
    </source>
</evidence>
<dbReference type="PANTHER" id="PTHR43649:SF32">
    <property type="entry name" value="SUGAR BINDING SECRETED PROTEIN"/>
    <property type="match status" value="1"/>
</dbReference>
<evidence type="ECO:0000256" key="1">
    <source>
        <dbReference type="SAM" id="SignalP"/>
    </source>
</evidence>
<dbReference type="PROSITE" id="PS51257">
    <property type="entry name" value="PROKAR_LIPOPROTEIN"/>
    <property type="match status" value="1"/>
</dbReference>
<dbReference type="Proteomes" id="UP000266634">
    <property type="component" value="Unassembled WGS sequence"/>
</dbReference>
<dbReference type="InterPro" id="IPR050490">
    <property type="entry name" value="Bact_solute-bd_prot1"/>
</dbReference>
<name>A0A0D5CFD2_9MICO</name>
<dbReference type="PATRIC" id="fig|33014.5.peg.341"/>
<dbReference type="EMBL" id="CP011043">
    <property type="protein sequence ID" value="AJW78005.1"/>
    <property type="molecule type" value="Genomic_DNA"/>
</dbReference>
<evidence type="ECO:0000313" key="4">
    <source>
        <dbReference type="Proteomes" id="UP000032604"/>
    </source>
</evidence>
<evidence type="ECO:0000313" key="5">
    <source>
        <dbReference type="Proteomes" id="UP000266634"/>
    </source>
</evidence>
<evidence type="ECO:0000313" key="3">
    <source>
        <dbReference type="EMBL" id="RIJ18525.1"/>
    </source>
</evidence>
<dbReference type="PANTHER" id="PTHR43649">
    <property type="entry name" value="ARABINOSE-BINDING PROTEIN-RELATED"/>
    <property type="match status" value="1"/>
</dbReference>
<reference evidence="2 4" key="1">
    <citation type="journal article" date="2015" name="Genome Announc.">
        <title>Complete Genome Sequence of Clavibacter michiganensis subsp. insidiosus R1-1 Using PacBio Single-Molecule Real-Time Technology.</title>
        <authorList>
            <person name="Lu Y."/>
            <person name="Samac D.A."/>
            <person name="Glazebrook J."/>
            <person name="Ishimaru C.A."/>
        </authorList>
    </citation>
    <scope>NUCLEOTIDE SEQUENCE [LARGE SCALE GENOMIC DNA]</scope>
    <source>
        <strain evidence="2 4">R1-1</strain>
    </source>
</reference>
<keyword evidence="1" id="KW-0732">Signal</keyword>
<protein>
    <submittedName>
        <fullName evidence="3">Extracellular solute-binding protein</fullName>
    </submittedName>
    <submittedName>
        <fullName evidence="2">Sugar ABC transporter substrate-binding protein</fullName>
    </submittedName>
</protein>
<dbReference type="Pfam" id="PF13416">
    <property type="entry name" value="SBP_bac_8"/>
    <property type="match status" value="1"/>
</dbReference>
<accession>A0A0D5CFD2</accession>
<dbReference type="HOGENOM" id="CLU_031285_2_3_11"/>
<feature type="signal peptide" evidence="1">
    <location>
        <begin position="1"/>
        <end position="29"/>
    </location>
</feature>
<dbReference type="EMBL" id="QWEA01000649">
    <property type="protein sequence ID" value="RIJ18525.1"/>
    <property type="molecule type" value="Genomic_DNA"/>
</dbReference>
<dbReference type="RefSeq" id="WP_045526403.1">
    <property type="nucleotide sequence ID" value="NZ_CP011043.1"/>
</dbReference>
<organism evidence="2 4">
    <name type="scientific">Clavibacter michiganensis subsp. insidiosus</name>
    <dbReference type="NCBI Taxonomy" id="33014"/>
    <lineage>
        <taxon>Bacteria</taxon>
        <taxon>Bacillati</taxon>
        <taxon>Actinomycetota</taxon>
        <taxon>Actinomycetes</taxon>
        <taxon>Micrococcales</taxon>
        <taxon>Microbacteriaceae</taxon>
        <taxon>Clavibacter</taxon>
    </lineage>
</organism>